<evidence type="ECO:0000256" key="1">
    <source>
        <dbReference type="ARBA" id="ARBA00022857"/>
    </source>
</evidence>
<dbReference type="Gene3D" id="3.40.50.720">
    <property type="entry name" value="NAD(P)-binding Rossmann-like Domain"/>
    <property type="match status" value="1"/>
</dbReference>
<evidence type="ECO:0000313" key="4">
    <source>
        <dbReference type="EMBL" id="RLP68735.1"/>
    </source>
</evidence>
<evidence type="ECO:0000313" key="5">
    <source>
        <dbReference type="Proteomes" id="UP000275395"/>
    </source>
</evidence>
<sequence>MKAVQITSYEGPGTLEYGDVAEPTPAAGQVSLDVRFAGANYVEALFSEGLVPDLPVPWVPGIEASGKVRALGEGAEGLTVGQDVAALTINGGGAYGQVAVTNAHLVAPLPEGLSISEAAAVPSNTTTALIALELVARLTEGESVLVQAAAGGLGSQFGQVAKHLGAGRVVGVVGSEEKRQAALDLGYDEVWLRKDLAEQSADQFDVIADPVSGPARATCIDLLRLGGRLLAVGDAAQADDQQISSNALWFGGKGVIGFNLGAFAATKPAVVGGFFRRALDLVANHAVKVHVADTVPIQSAPAVLMELRGGRTVGKTVFQHEF</sequence>
<proteinExistence type="predicted"/>
<dbReference type="Gene3D" id="3.90.180.10">
    <property type="entry name" value="Medium-chain alcohol dehydrogenases, catalytic domain"/>
    <property type="match status" value="1"/>
</dbReference>
<dbReference type="InterPro" id="IPR036291">
    <property type="entry name" value="NAD(P)-bd_dom_sf"/>
</dbReference>
<organism evidence="4 5">
    <name type="scientific">Mycetocola reblochoni</name>
    <dbReference type="NCBI Taxonomy" id="331618"/>
    <lineage>
        <taxon>Bacteria</taxon>
        <taxon>Bacillati</taxon>
        <taxon>Actinomycetota</taxon>
        <taxon>Actinomycetes</taxon>
        <taxon>Micrococcales</taxon>
        <taxon>Microbacteriaceae</taxon>
        <taxon>Mycetocola</taxon>
    </lineage>
</organism>
<gene>
    <name evidence="4" type="ORF">D9V30_09240</name>
</gene>
<dbReference type="InterPro" id="IPR013149">
    <property type="entry name" value="ADH-like_C"/>
</dbReference>
<dbReference type="Pfam" id="PF00107">
    <property type="entry name" value="ADH_zinc_N"/>
    <property type="match status" value="1"/>
</dbReference>
<dbReference type="PROSITE" id="PS01162">
    <property type="entry name" value="QOR_ZETA_CRYSTAL"/>
    <property type="match status" value="1"/>
</dbReference>
<dbReference type="GO" id="GO:0008270">
    <property type="term" value="F:zinc ion binding"/>
    <property type="evidence" value="ECO:0007669"/>
    <property type="project" value="InterPro"/>
</dbReference>
<dbReference type="AlphaFoldDB" id="A0A3L6ZM48"/>
<accession>A0A3L6ZM48</accession>
<dbReference type="InterPro" id="IPR011032">
    <property type="entry name" value="GroES-like_sf"/>
</dbReference>
<dbReference type="SMART" id="SM00829">
    <property type="entry name" value="PKS_ER"/>
    <property type="match status" value="1"/>
</dbReference>
<dbReference type="Proteomes" id="UP000275395">
    <property type="component" value="Unassembled WGS sequence"/>
</dbReference>
<dbReference type="InterPro" id="IPR002364">
    <property type="entry name" value="Quin_OxRdtase/zeta-crystal_CS"/>
</dbReference>
<keyword evidence="1" id="KW-0521">NADP</keyword>
<dbReference type="InterPro" id="IPR013154">
    <property type="entry name" value="ADH-like_N"/>
</dbReference>
<feature type="domain" description="Enoyl reductase (ER)" evidence="3">
    <location>
        <begin position="11"/>
        <end position="318"/>
    </location>
</feature>
<dbReference type="InterPro" id="IPR020843">
    <property type="entry name" value="ER"/>
</dbReference>
<dbReference type="Pfam" id="PF08240">
    <property type="entry name" value="ADH_N"/>
    <property type="match status" value="1"/>
</dbReference>
<protein>
    <submittedName>
        <fullName evidence="4">NADPH:quinone reductase</fullName>
    </submittedName>
</protein>
<evidence type="ECO:0000259" key="3">
    <source>
        <dbReference type="SMART" id="SM00829"/>
    </source>
</evidence>
<reference evidence="4 5" key="1">
    <citation type="submission" date="2018-10" db="EMBL/GenBank/DDBJ databases">
        <authorList>
            <person name="Li J."/>
        </authorList>
    </citation>
    <scope>NUCLEOTIDE SEQUENCE [LARGE SCALE GENOMIC DNA]</scope>
    <source>
        <strain evidence="4 5">JCM 30549</strain>
    </source>
</reference>
<dbReference type="GO" id="GO:0016651">
    <property type="term" value="F:oxidoreductase activity, acting on NAD(P)H"/>
    <property type="evidence" value="ECO:0007669"/>
    <property type="project" value="TreeGrafter"/>
</dbReference>
<dbReference type="SUPFAM" id="SSF51735">
    <property type="entry name" value="NAD(P)-binding Rossmann-fold domains"/>
    <property type="match status" value="1"/>
</dbReference>
<keyword evidence="2" id="KW-0560">Oxidoreductase</keyword>
<evidence type="ECO:0000256" key="2">
    <source>
        <dbReference type="ARBA" id="ARBA00023002"/>
    </source>
</evidence>
<dbReference type="GO" id="GO:0070402">
    <property type="term" value="F:NADPH binding"/>
    <property type="evidence" value="ECO:0007669"/>
    <property type="project" value="TreeGrafter"/>
</dbReference>
<dbReference type="EMBL" id="RCUW01000007">
    <property type="protein sequence ID" value="RLP68735.1"/>
    <property type="molecule type" value="Genomic_DNA"/>
</dbReference>
<comment type="caution">
    <text evidence="4">The sequence shown here is derived from an EMBL/GenBank/DDBJ whole genome shotgun (WGS) entry which is preliminary data.</text>
</comment>
<dbReference type="RefSeq" id="WP_121657578.1">
    <property type="nucleotide sequence ID" value="NZ_RCUW01000007.1"/>
</dbReference>
<dbReference type="PANTHER" id="PTHR48106">
    <property type="entry name" value="QUINONE OXIDOREDUCTASE PIG3-RELATED"/>
    <property type="match status" value="1"/>
</dbReference>
<name>A0A3L6ZM48_9MICO</name>
<dbReference type="SUPFAM" id="SSF50129">
    <property type="entry name" value="GroES-like"/>
    <property type="match status" value="1"/>
</dbReference>